<sequence>MNPPIRITIYLRQTVSMAGFNMALLESRSNHIVVGINIIINLSILVKITRCAKLIRVKFSQGSFLLINGKKTKCKLGKPYTMCEK</sequence>
<gene>
    <name evidence="1" type="ORF">METZ01_LOCUS64848</name>
</gene>
<protein>
    <submittedName>
        <fullName evidence="1">Uncharacterized protein</fullName>
    </submittedName>
</protein>
<proteinExistence type="predicted"/>
<reference evidence="1" key="1">
    <citation type="submission" date="2018-05" db="EMBL/GenBank/DDBJ databases">
        <authorList>
            <person name="Lanie J.A."/>
            <person name="Ng W.-L."/>
            <person name="Kazmierczak K.M."/>
            <person name="Andrzejewski T.M."/>
            <person name="Davidsen T.M."/>
            <person name="Wayne K.J."/>
            <person name="Tettelin H."/>
            <person name="Glass J.I."/>
            <person name="Rusch D."/>
            <person name="Podicherti R."/>
            <person name="Tsui H.-C.T."/>
            <person name="Winkler M.E."/>
        </authorList>
    </citation>
    <scope>NUCLEOTIDE SEQUENCE</scope>
</reference>
<evidence type="ECO:0000313" key="1">
    <source>
        <dbReference type="EMBL" id="SVA11994.1"/>
    </source>
</evidence>
<dbReference type="EMBL" id="UINC01004125">
    <property type="protein sequence ID" value="SVA11994.1"/>
    <property type="molecule type" value="Genomic_DNA"/>
</dbReference>
<organism evidence="1">
    <name type="scientific">marine metagenome</name>
    <dbReference type="NCBI Taxonomy" id="408172"/>
    <lineage>
        <taxon>unclassified sequences</taxon>
        <taxon>metagenomes</taxon>
        <taxon>ecological metagenomes</taxon>
    </lineage>
</organism>
<accession>A0A381T8C1</accession>
<name>A0A381T8C1_9ZZZZ</name>
<dbReference type="AlphaFoldDB" id="A0A381T8C1"/>